<dbReference type="AlphaFoldDB" id="A0A8H7ACK5"/>
<comment type="caution">
    <text evidence="1">The sequence shown here is derived from an EMBL/GenBank/DDBJ whole genome shotgun (WGS) entry which is preliminary data.</text>
</comment>
<gene>
    <name evidence="1" type="ORF">GJ744_001146</name>
</gene>
<dbReference type="Proteomes" id="UP000606974">
    <property type="component" value="Unassembled WGS sequence"/>
</dbReference>
<organism evidence="1 2">
    <name type="scientific">Endocarpon pusillum</name>
    <dbReference type="NCBI Taxonomy" id="364733"/>
    <lineage>
        <taxon>Eukaryota</taxon>
        <taxon>Fungi</taxon>
        <taxon>Dikarya</taxon>
        <taxon>Ascomycota</taxon>
        <taxon>Pezizomycotina</taxon>
        <taxon>Eurotiomycetes</taxon>
        <taxon>Chaetothyriomycetidae</taxon>
        <taxon>Verrucariales</taxon>
        <taxon>Verrucariaceae</taxon>
        <taxon>Endocarpon</taxon>
    </lineage>
</organism>
<dbReference type="EMBL" id="JAACFV010000115">
    <property type="protein sequence ID" value="KAF7505217.1"/>
    <property type="molecule type" value="Genomic_DNA"/>
</dbReference>
<evidence type="ECO:0000313" key="1">
    <source>
        <dbReference type="EMBL" id="KAF7505217.1"/>
    </source>
</evidence>
<protein>
    <submittedName>
        <fullName evidence="1">Uncharacterized protein</fullName>
    </submittedName>
</protein>
<evidence type="ECO:0000313" key="2">
    <source>
        <dbReference type="Proteomes" id="UP000606974"/>
    </source>
</evidence>
<accession>A0A8H7ACK5</accession>
<keyword evidence="2" id="KW-1185">Reference proteome</keyword>
<reference evidence="1" key="1">
    <citation type="submission" date="2020-02" db="EMBL/GenBank/DDBJ databases">
        <authorList>
            <person name="Palmer J.M."/>
        </authorList>
    </citation>
    <scope>NUCLEOTIDE SEQUENCE</scope>
    <source>
        <strain evidence="1">EPUS1.4</strain>
        <tissue evidence="1">Thallus</tissue>
    </source>
</reference>
<name>A0A8H7ACK5_9EURO</name>
<sequence length="161" mass="17912">MSDPPLRSLEAEFSATATVRHALLRILTATSASTAYRGYPAAQEIDSLAAAELSTLRIKNFKTRGGEIRQEPKLLPKIGWPIRLVRHLWASYNVSHCNQIRRSNLKNITTLPLPSLHRYKLLGMPSDADTCGGYESHVGIPWGILSRYNEKARLRDSTSAA</sequence>
<proteinExistence type="predicted"/>